<gene>
    <name evidence="1" type="ORF">PoB_003334600</name>
</gene>
<comment type="caution">
    <text evidence="1">The sequence shown here is derived from an EMBL/GenBank/DDBJ whole genome shotgun (WGS) entry which is preliminary data.</text>
</comment>
<dbReference type="Proteomes" id="UP000735302">
    <property type="component" value="Unassembled WGS sequence"/>
</dbReference>
<name>A0AAV4AJQ3_9GAST</name>
<evidence type="ECO:0000313" key="2">
    <source>
        <dbReference type="Proteomes" id="UP000735302"/>
    </source>
</evidence>
<protein>
    <submittedName>
        <fullName evidence="1">Uncharacterized protein</fullName>
    </submittedName>
</protein>
<evidence type="ECO:0000313" key="1">
    <source>
        <dbReference type="EMBL" id="GFO06841.1"/>
    </source>
</evidence>
<dbReference type="EMBL" id="BLXT01003796">
    <property type="protein sequence ID" value="GFO06841.1"/>
    <property type="molecule type" value="Genomic_DNA"/>
</dbReference>
<keyword evidence="2" id="KW-1185">Reference proteome</keyword>
<accession>A0AAV4AJQ3</accession>
<dbReference type="AlphaFoldDB" id="A0AAV4AJQ3"/>
<organism evidence="1 2">
    <name type="scientific">Plakobranchus ocellatus</name>
    <dbReference type="NCBI Taxonomy" id="259542"/>
    <lineage>
        <taxon>Eukaryota</taxon>
        <taxon>Metazoa</taxon>
        <taxon>Spiralia</taxon>
        <taxon>Lophotrochozoa</taxon>
        <taxon>Mollusca</taxon>
        <taxon>Gastropoda</taxon>
        <taxon>Heterobranchia</taxon>
        <taxon>Euthyneura</taxon>
        <taxon>Panpulmonata</taxon>
        <taxon>Sacoglossa</taxon>
        <taxon>Placobranchoidea</taxon>
        <taxon>Plakobranchidae</taxon>
        <taxon>Plakobranchus</taxon>
    </lineage>
</organism>
<proteinExistence type="predicted"/>
<reference evidence="1 2" key="1">
    <citation type="journal article" date="2021" name="Elife">
        <title>Chloroplast acquisition without the gene transfer in kleptoplastic sea slugs, Plakobranchus ocellatus.</title>
        <authorList>
            <person name="Maeda T."/>
            <person name="Takahashi S."/>
            <person name="Yoshida T."/>
            <person name="Shimamura S."/>
            <person name="Takaki Y."/>
            <person name="Nagai Y."/>
            <person name="Toyoda A."/>
            <person name="Suzuki Y."/>
            <person name="Arimoto A."/>
            <person name="Ishii H."/>
            <person name="Satoh N."/>
            <person name="Nishiyama T."/>
            <person name="Hasebe M."/>
            <person name="Maruyama T."/>
            <person name="Minagawa J."/>
            <person name="Obokata J."/>
            <person name="Shigenobu S."/>
        </authorList>
    </citation>
    <scope>NUCLEOTIDE SEQUENCE [LARGE SCALE GENOMIC DNA]</scope>
</reference>
<sequence>MATLVFTIAQNFDWEDMAYGPCADGCRQNMCNWAEPDAESLMVASDSLLLIICKVNTGRAMIDCTSGGMAWAPDGKGFYVISRGEDPMIYYYPKDDVDTIGPGV</sequence>